<dbReference type="PROSITE" id="PS00028">
    <property type="entry name" value="ZINC_FINGER_C2H2_1"/>
    <property type="match status" value="9"/>
</dbReference>
<dbReference type="OrthoDB" id="6077919at2759"/>
<dbReference type="GO" id="GO:0000981">
    <property type="term" value="F:DNA-binding transcription factor activity, RNA polymerase II-specific"/>
    <property type="evidence" value="ECO:0007669"/>
    <property type="project" value="TreeGrafter"/>
</dbReference>
<feature type="domain" description="C2H2-type" evidence="12">
    <location>
        <begin position="172"/>
        <end position="199"/>
    </location>
</feature>
<dbReference type="PANTHER" id="PTHR24394">
    <property type="entry name" value="ZINC FINGER PROTEIN"/>
    <property type="match status" value="1"/>
</dbReference>
<evidence type="ECO:0000256" key="3">
    <source>
        <dbReference type="ARBA" id="ARBA00022723"/>
    </source>
</evidence>
<comment type="subcellular location">
    <subcellularLocation>
        <location evidence="1">Nucleus</location>
    </subcellularLocation>
</comment>
<reference evidence="13 14" key="1">
    <citation type="submission" date="2017-03" db="EMBL/GenBank/DDBJ databases">
        <title>Genome of the blue death feigning beetle - Asbolus verrucosus.</title>
        <authorList>
            <person name="Rider S.D."/>
        </authorList>
    </citation>
    <scope>NUCLEOTIDE SEQUENCE [LARGE SCALE GENOMIC DNA]</scope>
    <source>
        <strain evidence="13">Butters</strain>
        <tissue evidence="13">Head and leg muscle</tissue>
    </source>
</reference>
<dbReference type="EMBL" id="QDEB01075450">
    <property type="protein sequence ID" value="RZC34937.1"/>
    <property type="molecule type" value="Genomic_DNA"/>
</dbReference>
<feature type="domain" description="C2H2-type" evidence="12">
    <location>
        <begin position="353"/>
        <end position="380"/>
    </location>
</feature>
<evidence type="ECO:0000313" key="14">
    <source>
        <dbReference type="Proteomes" id="UP000292052"/>
    </source>
</evidence>
<dbReference type="SUPFAM" id="SSF57667">
    <property type="entry name" value="beta-beta-alpha zinc fingers"/>
    <property type="match status" value="4"/>
</dbReference>
<dbReference type="GO" id="GO:0003677">
    <property type="term" value="F:DNA binding"/>
    <property type="evidence" value="ECO:0007669"/>
    <property type="project" value="UniProtKB-KW"/>
</dbReference>
<name>A0A482VRL8_ASBVE</name>
<organism evidence="13 14">
    <name type="scientific">Asbolus verrucosus</name>
    <name type="common">Desert ironclad beetle</name>
    <dbReference type="NCBI Taxonomy" id="1661398"/>
    <lineage>
        <taxon>Eukaryota</taxon>
        <taxon>Metazoa</taxon>
        <taxon>Ecdysozoa</taxon>
        <taxon>Arthropoda</taxon>
        <taxon>Hexapoda</taxon>
        <taxon>Insecta</taxon>
        <taxon>Pterygota</taxon>
        <taxon>Neoptera</taxon>
        <taxon>Endopterygota</taxon>
        <taxon>Coleoptera</taxon>
        <taxon>Polyphaga</taxon>
        <taxon>Cucujiformia</taxon>
        <taxon>Tenebrionidae</taxon>
        <taxon>Pimeliinae</taxon>
        <taxon>Asbolus</taxon>
    </lineage>
</organism>
<keyword evidence="7" id="KW-0805">Transcription regulation</keyword>
<protein>
    <submittedName>
        <fullName evidence="13">Zinc finger protein Xfin-like</fullName>
    </submittedName>
</protein>
<gene>
    <name evidence="13" type="ORF">BDFB_005172</name>
</gene>
<feature type="domain" description="C2H2-type" evidence="12">
    <location>
        <begin position="144"/>
        <end position="171"/>
    </location>
</feature>
<evidence type="ECO:0000256" key="1">
    <source>
        <dbReference type="ARBA" id="ARBA00004123"/>
    </source>
</evidence>
<dbReference type="Proteomes" id="UP000292052">
    <property type="component" value="Unassembled WGS sequence"/>
</dbReference>
<evidence type="ECO:0000256" key="6">
    <source>
        <dbReference type="ARBA" id="ARBA00022833"/>
    </source>
</evidence>
<keyword evidence="14" id="KW-1185">Reference proteome</keyword>
<dbReference type="FunFam" id="3.30.160.60:FF:000340">
    <property type="entry name" value="zinc finger protein 473 isoform X1"/>
    <property type="match status" value="1"/>
</dbReference>
<keyword evidence="5 11" id="KW-0863">Zinc-finger</keyword>
<feature type="domain" description="C2H2-type" evidence="12">
    <location>
        <begin position="297"/>
        <end position="324"/>
    </location>
</feature>
<dbReference type="AlphaFoldDB" id="A0A482VRL8"/>
<dbReference type="GO" id="GO:0005634">
    <property type="term" value="C:nucleus"/>
    <property type="evidence" value="ECO:0007669"/>
    <property type="project" value="UniProtKB-SubCell"/>
</dbReference>
<keyword evidence="6" id="KW-0862">Zinc</keyword>
<dbReference type="GO" id="GO:0008270">
    <property type="term" value="F:zinc ion binding"/>
    <property type="evidence" value="ECO:0007669"/>
    <property type="project" value="UniProtKB-KW"/>
</dbReference>
<feature type="domain" description="C2H2-type" evidence="12">
    <location>
        <begin position="116"/>
        <end position="143"/>
    </location>
</feature>
<comment type="caution">
    <text evidence="13">The sequence shown here is derived from an EMBL/GenBank/DDBJ whole genome shotgun (WGS) entry which is preliminary data.</text>
</comment>
<dbReference type="InterPro" id="IPR036236">
    <property type="entry name" value="Znf_C2H2_sf"/>
</dbReference>
<dbReference type="Pfam" id="PF00096">
    <property type="entry name" value="zf-C2H2"/>
    <property type="match status" value="4"/>
</dbReference>
<evidence type="ECO:0000256" key="10">
    <source>
        <dbReference type="ARBA" id="ARBA00023242"/>
    </source>
</evidence>
<evidence type="ECO:0000256" key="11">
    <source>
        <dbReference type="PROSITE-ProRule" id="PRU00042"/>
    </source>
</evidence>
<evidence type="ECO:0000256" key="5">
    <source>
        <dbReference type="ARBA" id="ARBA00022771"/>
    </source>
</evidence>
<evidence type="ECO:0000259" key="12">
    <source>
        <dbReference type="PROSITE" id="PS50157"/>
    </source>
</evidence>
<sequence>MPGVKTYKCSHCTCIFKKVASLNVHITKSHATNEDMGNISNVMNRLKELEEQTTITPNMKPAEREIVAQNKKVLNEIKEGNDAPNTNYVRLAESFLDGTVRRYLVMQKKVNDVRWYICSYCSKEFKKPSDLIRHTRVHTREKPFVCKQCGASFSLKSTLFCHVKTHIGSNSYICVICLKKFSSVRSVNLHLRKHSEKQNQQYKCAICNKRFSSILKAKQHNKEAHCTIVEKDSIQVVMKQPLLHTPDGLLPVAPPKSQSESKNGSTKQFQCHICSVRFSKMPNLNRHLLLHNGERKFKCDQCLKSYCTAHALKEHLLYHSGIKNYGCKVCGKKYMTASLLKRHTISHSTHKPYVCPYCNKNFKSVMLCRKHMNIHKKEINMQNSRNFT</sequence>
<keyword evidence="8" id="KW-0238">DNA-binding</keyword>
<keyword evidence="4" id="KW-0677">Repeat</keyword>
<dbReference type="Gene3D" id="3.30.160.60">
    <property type="entry name" value="Classic Zinc Finger"/>
    <property type="match status" value="7"/>
</dbReference>
<keyword evidence="10" id="KW-0539">Nucleus</keyword>
<dbReference type="STRING" id="1661398.A0A482VRL8"/>
<feature type="domain" description="C2H2-type" evidence="12">
    <location>
        <begin position="202"/>
        <end position="225"/>
    </location>
</feature>
<evidence type="ECO:0000256" key="7">
    <source>
        <dbReference type="ARBA" id="ARBA00023015"/>
    </source>
</evidence>
<evidence type="ECO:0000256" key="8">
    <source>
        <dbReference type="ARBA" id="ARBA00023125"/>
    </source>
</evidence>
<dbReference type="FunFam" id="3.30.160.60:FF:001156">
    <property type="entry name" value="Zinc finger protein 407"/>
    <property type="match status" value="1"/>
</dbReference>
<dbReference type="PANTHER" id="PTHR24394:SF29">
    <property type="entry name" value="MYONEURIN"/>
    <property type="match status" value="1"/>
</dbReference>
<keyword evidence="9" id="KW-0804">Transcription</keyword>
<proteinExistence type="inferred from homology"/>
<dbReference type="Pfam" id="PF13912">
    <property type="entry name" value="zf-C2H2_6"/>
    <property type="match status" value="1"/>
</dbReference>
<feature type="domain" description="C2H2-type" evidence="12">
    <location>
        <begin position="325"/>
        <end position="352"/>
    </location>
</feature>
<evidence type="ECO:0000256" key="2">
    <source>
        <dbReference type="ARBA" id="ARBA00006991"/>
    </source>
</evidence>
<evidence type="ECO:0000256" key="4">
    <source>
        <dbReference type="ARBA" id="ARBA00022737"/>
    </source>
</evidence>
<evidence type="ECO:0000256" key="9">
    <source>
        <dbReference type="ARBA" id="ARBA00023163"/>
    </source>
</evidence>
<feature type="domain" description="C2H2-type" evidence="12">
    <location>
        <begin position="269"/>
        <end position="296"/>
    </location>
</feature>
<comment type="similarity">
    <text evidence="2">Belongs to the krueppel C2H2-type zinc-finger protein family.</text>
</comment>
<dbReference type="SMART" id="SM00355">
    <property type="entry name" value="ZnF_C2H2"/>
    <property type="match status" value="9"/>
</dbReference>
<dbReference type="InterPro" id="IPR013087">
    <property type="entry name" value="Znf_C2H2_type"/>
</dbReference>
<feature type="domain" description="C2H2-type" evidence="12">
    <location>
        <begin position="7"/>
        <end position="35"/>
    </location>
</feature>
<evidence type="ECO:0000313" key="13">
    <source>
        <dbReference type="EMBL" id="RZC34937.1"/>
    </source>
</evidence>
<keyword evidence="3" id="KW-0479">Metal-binding</keyword>
<dbReference type="PROSITE" id="PS50157">
    <property type="entry name" value="ZINC_FINGER_C2H2_2"/>
    <property type="match status" value="9"/>
</dbReference>
<accession>A0A482VRL8</accession>